<name>M3E567_LEPIR</name>
<dbReference type="GO" id="GO:0009117">
    <property type="term" value="P:nucleotide metabolic process"/>
    <property type="evidence" value="ECO:0007669"/>
    <property type="project" value="UniProtKB-KW"/>
</dbReference>
<evidence type="ECO:0000313" key="3">
    <source>
        <dbReference type="EMBL" id="EMF42075.1"/>
    </source>
</evidence>
<protein>
    <submittedName>
        <fullName evidence="3">Maf-like protein</fullName>
    </submittedName>
</protein>
<dbReference type="InterPro" id="IPR029001">
    <property type="entry name" value="ITPase-like_fam"/>
</dbReference>
<dbReference type="SUPFAM" id="SSF52972">
    <property type="entry name" value="ITPase-like"/>
    <property type="match status" value="1"/>
</dbReference>
<keyword evidence="2" id="KW-0546">Nucleotide metabolism</keyword>
<dbReference type="EMBL" id="AKWW02000050">
    <property type="protein sequence ID" value="EMF42075.1"/>
    <property type="molecule type" value="Genomic_DNA"/>
</dbReference>
<dbReference type="AlphaFoldDB" id="M3E567"/>
<evidence type="ECO:0000313" key="4">
    <source>
        <dbReference type="Proteomes" id="UP000011754"/>
    </source>
</evidence>
<sequence>MIVLRSKSPRRKQILESLDLDFRIESEDIDESSLKDEHP</sequence>
<dbReference type="Pfam" id="PF02545">
    <property type="entry name" value="Maf"/>
    <property type="match status" value="1"/>
</dbReference>
<comment type="caution">
    <text evidence="3">The sequence shown here is derived from an EMBL/GenBank/DDBJ whole genome shotgun (WGS) entry which is preliminary data.</text>
</comment>
<dbReference type="GO" id="GO:0047429">
    <property type="term" value="F:nucleoside triphosphate diphosphatase activity"/>
    <property type="evidence" value="ECO:0007669"/>
    <property type="project" value="InterPro"/>
</dbReference>
<evidence type="ECO:0000256" key="2">
    <source>
        <dbReference type="ARBA" id="ARBA00023080"/>
    </source>
</evidence>
<gene>
    <name evidence="3" type="ORF">LEP1GSC067_1524</name>
</gene>
<dbReference type="Gene3D" id="3.90.950.10">
    <property type="match status" value="1"/>
</dbReference>
<organism evidence="3 4">
    <name type="scientific">Leptospira interrogans serovar Lora str. TE 1992</name>
    <dbReference type="NCBI Taxonomy" id="1193028"/>
    <lineage>
        <taxon>Bacteria</taxon>
        <taxon>Pseudomonadati</taxon>
        <taxon>Spirochaetota</taxon>
        <taxon>Spirochaetia</taxon>
        <taxon>Leptospirales</taxon>
        <taxon>Leptospiraceae</taxon>
        <taxon>Leptospira</taxon>
    </lineage>
</organism>
<evidence type="ECO:0000256" key="1">
    <source>
        <dbReference type="ARBA" id="ARBA00022801"/>
    </source>
</evidence>
<dbReference type="InterPro" id="IPR003697">
    <property type="entry name" value="Maf-like"/>
</dbReference>
<proteinExistence type="predicted"/>
<keyword evidence="1" id="KW-0378">Hydrolase</keyword>
<dbReference type="Proteomes" id="UP000011754">
    <property type="component" value="Unassembled WGS sequence"/>
</dbReference>
<reference evidence="3 4" key="1">
    <citation type="submission" date="2013-01" db="EMBL/GenBank/DDBJ databases">
        <authorList>
            <person name="Harkins D.M."/>
            <person name="Durkin A.S."/>
            <person name="Brinkac L.M."/>
            <person name="Haft D.H."/>
            <person name="Selengut J.D."/>
            <person name="Sanka R."/>
            <person name="DePew J."/>
            <person name="Purushe J."/>
            <person name="Hartskeerl R.A."/>
            <person name="Ahmed A."/>
            <person name="van der Linden H."/>
            <person name="Goris M.G.A."/>
            <person name="Vinetz J.M."/>
            <person name="Sutton G.G."/>
            <person name="Nierman W.C."/>
            <person name="Fouts D.E."/>
        </authorList>
    </citation>
    <scope>NUCLEOTIDE SEQUENCE [LARGE SCALE GENOMIC DNA]</scope>
    <source>
        <strain evidence="3 4">TE 1992</strain>
    </source>
</reference>
<accession>M3E567</accession>